<gene>
    <name evidence="3" type="ORF">Natoc_2174</name>
</gene>
<dbReference type="eggNOG" id="arCOG02589">
    <property type="taxonomic scope" value="Archaea"/>
</dbReference>
<reference evidence="3 4" key="1">
    <citation type="submission" date="2012-11" db="EMBL/GenBank/DDBJ databases">
        <title>FINISHED of Natronococcus occultus SP4, DSM 3396.</title>
        <authorList>
            <consortium name="DOE Joint Genome Institute"/>
            <person name="Eisen J."/>
            <person name="Huntemann M."/>
            <person name="Wei C.-L."/>
            <person name="Han J."/>
            <person name="Detter J.C."/>
            <person name="Han C."/>
            <person name="Tapia R."/>
            <person name="Chen A."/>
            <person name="Kyrpides N."/>
            <person name="Mavromatis K."/>
            <person name="Markowitz V."/>
            <person name="Szeto E."/>
            <person name="Ivanova N."/>
            <person name="Mikhailova N."/>
            <person name="Ovchinnikova G."/>
            <person name="Pagani I."/>
            <person name="Pati A."/>
            <person name="Goodwin L."/>
            <person name="Nordberg H.P."/>
            <person name="Cantor M.N."/>
            <person name="Hua S.X."/>
            <person name="Woyke T."/>
            <person name="Eisen J."/>
            <person name="Klenk H.-P."/>
            <person name="Klenk H.-P."/>
        </authorList>
    </citation>
    <scope>NUCLEOTIDE SEQUENCE [LARGE SCALE GENOMIC DNA]</scope>
    <source>
        <strain evidence="3 4">SP4</strain>
    </source>
</reference>
<keyword evidence="4" id="KW-1185">Reference proteome</keyword>
<keyword evidence="1" id="KW-0597">Phosphoprotein</keyword>
<evidence type="ECO:0000313" key="4">
    <source>
        <dbReference type="Proteomes" id="UP000010878"/>
    </source>
</evidence>
<dbReference type="GO" id="GO:0000160">
    <property type="term" value="P:phosphorelay signal transduction system"/>
    <property type="evidence" value="ECO:0007669"/>
    <property type="project" value="InterPro"/>
</dbReference>
<dbReference type="GO" id="GO:0003677">
    <property type="term" value="F:DNA binding"/>
    <property type="evidence" value="ECO:0007669"/>
    <property type="project" value="UniProtKB-KW"/>
</dbReference>
<dbReference type="PROSITE" id="PS50110">
    <property type="entry name" value="RESPONSE_REGULATORY"/>
    <property type="match status" value="1"/>
</dbReference>
<dbReference type="PANTHER" id="PTHR44520">
    <property type="entry name" value="RESPONSE REGULATOR RCP1-RELATED"/>
    <property type="match status" value="1"/>
</dbReference>
<feature type="modified residue" description="4-aspartylphosphate" evidence="1">
    <location>
        <position position="65"/>
    </location>
</feature>
<accession>L0JYX6</accession>
<dbReference type="SMART" id="SM00448">
    <property type="entry name" value="REC"/>
    <property type="match status" value="1"/>
</dbReference>
<dbReference type="KEGG" id="nou:Natoc_2174"/>
<dbReference type="Pfam" id="PF00072">
    <property type="entry name" value="Response_reg"/>
    <property type="match status" value="1"/>
</dbReference>
<dbReference type="SUPFAM" id="SSF52172">
    <property type="entry name" value="CheY-like"/>
    <property type="match status" value="1"/>
</dbReference>
<dbReference type="HOGENOM" id="CLU_000445_69_17_2"/>
<name>L0JYX6_9EURY</name>
<dbReference type="Proteomes" id="UP000010878">
    <property type="component" value="Chromosome"/>
</dbReference>
<dbReference type="STRING" id="694430.Natoc_2174"/>
<feature type="domain" description="Response regulatory" evidence="2">
    <location>
        <begin position="7"/>
        <end position="132"/>
    </location>
</feature>
<sequence>MERVLRDLLIVDDNPADVRYTEEMLKEAGVKSDRHVVGDGVEALRFLRRRGEYADAPRPDLVLLDWYLPRKDGREVLAELRADERLAGVPVVVMTGSRLEVESLRTESGGADAYTVKPIEPDELRRFAERLGGARRLA</sequence>
<organism evidence="3 4">
    <name type="scientific">Natronococcus occultus SP4</name>
    <dbReference type="NCBI Taxonomy" id="694430"/>
    <lineage>
        <taxon>Archaea</taxon>
        <taxon>Methanobacteriati</taxon>
        <taxon>Methanobacteriota</taxon>
        <taxon>Stenosarchaea group</taxon>
        <taxon>Halobacteria</taxon>
        <taxon>Halobacteriales</taxon>
        <taxon>Natrialbaceae</taxon>
        <taxon>Natronococcus</taxon>
    </lineage>
</organism>
<dbReference type="PANTHER" id="PTHR44520:SF2">
    <property type="entry name" value="RESPONSE REGULATOR RCP1"/>
    <property type="match status" value="1"/>
</dbReference>
<dbReference type="InterPro" id="IPR052893">
    <property type="entry name" value="TCS_response_regulator"/>
</dbReference>
<evidence type="ECO:0000313" key="3">
    <source>
        <dbReference type="EMBL" id="AGB37956.1"/>
    </source>
</evidence>
<evidence type="ECO:0000256" key="1">
    <source>
        <dbReference type="PROSITE-ProRule" id="PRU00169"/>
    </source>
</evidence>
<protein>
    <submittedName>
        <fullName evidence="3">Response regulator with CheY-like receiver domain and winged-helix DNA-binding domain</fullName>
    </submittedName>
</protein>
<dbReference type="AlphaFoldDB" id="L0JYX6"/>
<dbReference type="InterPro" id="IPR011006">
    <property type="entry name" value="CheY-like_superfamily"/>
</dbReference>
<keyword evidence="3" id="KW-0238">DNA-binding</keyword>
<evidence type="ECO:0000259" key="2">
    <source>
        <dbReference type="PROSITE" id="PS50110"/>
    </source>
</evidence>
<dbReference type="InterPro" id="IPR001789">
    <property type="entry name" value="Sig_transdc_resp-reg_receiver"/>
</dbReference>
<dbReference type="RefSeq" id="WP_015321399.1">
    <property type="nucleotide sequence ID" value="NC_019974.1"/>
</dbReference>
<dbReference type="GeneID" id="14403858"/>
<dbReference type="EMBL" id="CP003929">
    <property type="protein sequence ID" value="AGB37956.1"/>
    <property type="molecule type" value="Genomic_DNA"/>
</dbReference>
<dbReference type="CDD" id="cd17557">
    <property type="entry name" value="REC_Rcp-like"/>
    <property type="match status" value="1"/>
</dbReference>
<dbReference type="Gene3D" id="3.40.50.2300">
    <property type="match status" value="1"/>
</dbReference>
<proteinExistence type="predicted"/>